<reference evidence="1" key="1">
    <citation type="journal article" date="2019" name="Environ. Microbiol.">
        <title>Fungal ecological strategies reflected in gene transcription - a case study of two litter decomposers.</title>
        <authorList>
            <person name="Barbi F."/>
            <person name="Kohler A."/>
            <person name="Barry K."/>
            <person name="Baskaran P."/>
            <person name="Daum C."/>
            <person name="Fauchery L."/>
            <person name="Ihrmark K."/>
            <person name="Kuo A."/>
            <person name="LaButti K."/>
            <person name="Lipzen A."/>
            <person name="Morin E."/>
            <person name="Grigoriev I.V."/>
            <person name="Henrissat B."/>
            <person name="Lindahl B."/>
            <person name="Martin F."/>
        </authorList>
    </citation>
    <scope>NUCLEOTIDE SEQUENCE</scope>
    <source>
        <strain evidence="1">JB14</strain>
    </source>
</reference>
<dbReference type="Proteomes" id="UP000799118">
    <property type="component" value="Unassembled WGS sequence"/>
</dbReference>
<dbReference type="EMBL" id="ML769385">
    <property type="protein sequence ID" value="KAE9410605.1"/>
    <property type="molecule type" value="Genomic_DNA"/>
</dbReference>
<proteinExistence type="predicted"/>
<accession>A0A6A4IR34</accession>
<keyword evidence="2" id="KW-1185">Reference proteome</keyword>
<protein>
    <submittedName>
        <fullName evidence="1">Uncharacterized protein</fullName>
    </submittedName>
</protein>
<name>A0A6A4IR34_9AGAR</name>
<evidence type="ECO:0000313" key="1">
    <source>
        <dbReference type="EMBL" id="KAE9410605.1"/>
    </source>
</evidence>
<organism evidence="1 2">
    <name type="scientific">Gymnopus androsaceus JB14</name>
    <dbReference type="NCBI Taxonomy" id="1447944"/>
    <lineage>
        <taxon>Eukaryota</taxon>
        <taxon>Fungi</taxon>
        <taxon>Dikarya</taxon>
        <taxon>Basidiomycota</taxon>
        <taxon>Agaricomycotina</taxon>
        <taxon>Agaricomycetes</taxon>
        <taxon>Agaricomycetidae</taxon>
        <taxon>Agaricales</taxon>
        <taxon>Marasmiineae</taxon>
        <taxon>Omphalotaceae</taxon>
        <taxon>Gymnopus</taxon>
    </lineage>
</organism>
<dbReference type="AlphaFoldDB" id="A0A6A4IR34"/>
<dbReference type="OrthoDB" id="3194612at2759"/>
<evidence type="ECO:0000313" key="2">
    <source>
        <dbReference type="Proteomes" id="UP000799118"/>
    </source>
</evidence>
<gene>
    <name evidence="1" type="ORF">BT96DRAFT_912743</name>
</gene>
<sequence>MPVRSHTWCANSAFSGLTTCRKRKTSLRRISALLHYSIVDQNQTNAWDIPRGYAIHGGY</sequence>